<proteinExistence type="predicted"/>
<keyword evidence="2" id="KW-0812">Transmembrane</keyword>
<accession>A0AAU9XG00</accession>
<feature type="transmembrane region" description="Helical" evidence="2">
    <location>
        <begin position="328"/>
        <end position="356"/>
    </location>
</feature>
<reference evidence="3 4" key="1">
    <citation type="submission" date="2022-05" db="EMBL/GenBank/DDBJ databases">
        <authorList>
            <consortium name="Genoscope - CEA"/>
            <person name="William W."/>
        </authorList>
    </citation>
    <scope>NUCLEOTIDE SEQUENCE [LARGE SCALE GENOMIC DNA]</scope>
</reference>
<evidence type="ECO:0000256" key="1">
    <source>
        <dbReference type="SAM" id="MobiDB-lite"/>
    </source>
</evidence>
<feature type="transmembrane region" description="Helical" evidence="2">
    <location>
        <begin position="291"/>
        <end position="316"/>
    </location>
</feature>
<protein>
    <recommendedName>
        <fullName evidence="5">Gustatory receptor</fullName>
    </recommendedName>
</protein>
<dbReference type="EMBL" id="CALNXJ010000041">
    <property type="protein sequence ID" value="CAH3146469.1"/>
    <property type="molecule type" value="Genomic_DNA"/>
</dbReference>
<dbReference type="PANTHER" id="PTHR38337:SF1">
    <property type="entry name" value="GUSTATORY RECEPTOR"/>
    <property type="match status" value="1"/>
</dbReference>
<feature type="transmembrane region" description="Helical" evidence="2">
    <location>
        <begin position="510"/>
        <end position="534"/>
    </location>
</feature>
<sequence>MLDKQVYLSSQEMSAEHRRAQGDSWDAVYSSTTLRSALRRLLPRTMLAGRNGSMNSSTEGKLEGLNELEDTVGSGSSFADIWDNTSVEIRDQDKGDFNATTSLLLTCKSQVIYPYFYILSLVAWRPFNIQSFRYQGCSMRKFLNIIYTLIIFVLIIFSYVSSIIACQARLDIPLTPATKLPKSQPNSHHGNINTAPTMPTTNHTNKTSTSHTSKPGIPFYTLAAPATWNPAVMECTHIFSTYVVPDILHFLAFLIGFYMFRIQESEGLHALIEKVFLLSSVPRRITSRLRFFLFGGFFIVFLGICNFILFCFAYRLESVTGFINNRRAQWIAVVVMGLGRLVELCVSVVTIVNYCAQCELLIFYIREITLRMEEKTKDLDSIMKDILEVKKNLSRVNGLISVIATLIIFSYFELSVIGFCNLSLQIKKLKVKKSKLMYRIFKPLISFAIIICPITIAARLTSAARKLKQNSLQIRVFGYPSASQLDLDSFVLFTHSAEMKAKLLFMPVQFSFLSGVVAVVVFVLLLMLQLGIIAGKNKYL</sequence>
<feature type="region of interest" description="Disordered" evidence="1">
    <location>
        <begin position="180"/>
        <end position="212"/>
    </location>
</feature>
<feature type="transmembrane region" description="Helical" evidence="2">
    <location>
        <begin position="238"/>
        <end position="260"/>
    </location>
</feature>
<evidence type="ECO:0000313" key="3">
    <source>
        <dbReference type="EMBL" id="CAH3146469.1"/>
    </source>
</evidence>
<dbReference type="Proteomes" id="UP001159428">
    <property type="component" value="Unassembled WGS sequence"/>
</dbReference>
<evidence type="ECO:0000256" key="2">
    <source>
        <dbReference type="SAM" id="Phobius"/>
    </source>
</evidence>
<dbReference type="PANTHER" id="PTHR38337">
    <property type="entry name" value="AGAP010540-PA"/>
    <property type="match status" value="1"/>
</dbReference>
<keyword evidence="2" id="KW-1133">Transmembrane helix</keyword>
<dbReference type="AlphaFoldDB" id="A0AAU9XG00"/>
<keyword evidence="4" id="KW-1185">Reference proteome</keyword>
<keyword evidence="2" id="KW-0472">Membrane</keyword>
<gene>
    <name evidence="3" type="ORF">PMEA_00023004</name>
</gene>
<feature type="compositionally biased region" description="Low complexity" evidence="1">
    <location>
        <begin position="200"/>
        <end position="212"/>
    </location>
</feature>
<feature type="transmembrane region" description="Helical" evidence="2">
    <location>
        <begin position="142"/>
        <end position="165"/>
    </location>
</feature>
<feature type="transmembrane region" description="Helical" evidence="2">
    <location>
        <begin position="399"/>
        <end position="424"/>
    </location>
</feature>
<name>A0AAU9XG00_9CNID</name>
<feature type="compositionally biased region" description="Polar residues" evidence="1">
    <location>
        <begin position="181"/>
        <end position="199"/>
    </location>
</feature>
<organism evidence="3 4">
    <name type="scientific">Pocillopora meandrina</name>
    <dbReference type="NCBI Taxonomy" id="46732"/>
    <lineage>
        <taxon>Eukaryota</taxon>
        <taxon>Metazoa</taxon>
        <taxon>Cnidaria</taxon>
        <taxon>Anthozoa</taxon>
        <taxon>Hexacorallia</taxon>
        <taxon>Scleractinia</taxon>
        <taxon>Astrocoeniina</taxon>
        <taxon>Pocilloporidae</taxon>
        <taxon>Pocillopora</taxon>
    </lineage>
</organism>
<feature type="transmembrane region" description="Helical" evidence="2">
    <location>
        <begin position="444"/>
        <end position="461"/>
    </location>
</feature>
<evidence type="ECO:0008006" key="5">
    <source>
        <dbReference type="Google" id="ProtNLM"/>
    </source>
</evidence>
<comment type="caution">
    <text evidence="3">The sequence shown here is derived from an EMBL/GenBank/DDBJ whole genome shotgun (WGS) entry which is preliminary data.</text>
</comment>
<evidence type="ECO:0000313" key="4">
    <source>
        <dbReference type="Proteomes" id="UP001159428"/>
    </source>
</evidence>